<keyword evidence="3" id="KW-0175">Coiled coil</keyword>
<accession>A0ABM9PGY0</accession>
<dbReference type="SUPFAM" id="SSF53756">
    <property type="entry name" value="UDP-Glycosyltransferase/glycogen phosphorylase"/>
    <property type="match status" value="1"/>
</dbReference>
<feature type="domain" description="Glycosyl transferase family 1" evidence="5">
    <location>
        <begin position="185"/>
        <end position="340"/>
    </location>
</feature>
<keyword evidence="1" id="KW-0328">Glycosyltransferase</keyword>
<feature type="coiled-coil region" evidence="3">
    <location>
        <begin position="323"/>
        <end position="350"/>
    </location>
</feature>
<keyword evidence="2" id="KW-0808">Transferase</keyword>
<keyword evidence="7" id="KW-1185">Reference proteome</keyword>
<evidence type="ECO:0000313" key="7">
    <source>
        <dbReference type="Proteomes" id="UP001497602"/>
    </source>
</evidence>
<dbReference type="InterPro" id="IPR001296">
    <property type="entry name" value="Glyco_trans_1"/>
</dbReference>
<evidence type="ECO:0000313" key="6">
    <source>
        <dbReference type="EMBL" id="CAL2104839.1"/>
    </source>
</evidence>
<sequence>MKKIIVSVTNDITTDQRVAKVCNTLHNLGYEILLIGRKLPTSKLLNRKYKTKRFNLLFNNGFLFYAEYNIRLLLFLLFTKKDLLFSNDLDTLLPNFIISKLQRKQLIYDSHELFPEIPELIQRPFVKKVWEKLESIILPKLKNCLTVSQSIADFYNDKYETDFKVLRNVPVKKEVQKGVFPFDTQNKKIIIYQGAVNLGRGIELMVNSMHYLKGFIFVIAGVGDVINEIKTLVNEKNLNNSVFFLGRLSPKDLKKITPLADLGMSLEEDLGLSYRYSLPNKLFDYIQAEIPVITSDLPEMRNIVSSYTIGQVVIDRTPESIAKQIESITNENYSNNLKKAKNELIWENEEIVLKNILNNLK</sequence>
<evidence type="ECO:0000259" key="5">
    <source>
        <dbReference type="Pfam" id="PF00534"/>
    </source>
</evidence>
<protein>
    <submittedName>
        <fullName evidence="6">Glycosyltransferase involved in cell wall bisynthesis</fullName>
    </submittedName>
</protein>
<dbReference type="RefSeq" id="WP_348736524.1">
    <property type="nucleotide sequence ID" value="NZ_CAXJRC010000001.1"/>
</dbReference>
<keyword evidence="4" id="KW-1133">Transmembrane helix</keyword>
<gene>
    <name evidence="6" type="ORF">T190115A13A_100127</name>
</gene>
<dbReference type="Gene3D" id="3.40.50.2000">
    <property type="entry name" value="Glycogen Phosphorylase B"/>
    <property type="match status" value="1"/>
</dbReference>
<keyword evidence="4" id="KW-0472">Membrane</keyword>
<comment type="caution">
    <text evidence="6">The sequence shown here is derived from an EMBL/GenBank/DDBJ whole genome shotgun (WGS) entry which is preliminary data.</text>
</comment>
<dbReference type="EMBL" id="CAXJRC010000001">
    <property type="protein sequence ID" value="CAL2104839.1"/>
    <property type="molecule type" value="Genomic_DNA"/>
</dbReference>
<evidence type="ECO:0000256" key="2">
    <source>
        <dbReference type="ARBA" id="ARBA00022679"/>
    </source>
</evidence>
<evidence type="ECO:0000256" key="1">
    <source>
        <dbReference type="ARBA" id="ARBA00022676"/>
    </source>
</evidence>
<proteinExistence type="predicted"/>
<reference evidence="6 7" key="1">
    <citation type="submission" date="2024-05" db="EMBL/GenBank/DDBJ databases">
        <authorList>
            <person name="Duchaud E."/>
        </authorList>
    </citation>
    <scope>NUCLEOTIDE SEQUENCE [LARGE SCALE GENOMIC DNA]</scope>
    <source>
        <strain evidence="6">Ena-SAMPLE-TAB-13-05-2024-13:56:06:370-140305</strain>
    </source>
</reference>
<feature type="transmembrane region" description="Helical" evidence="4">
    <location>
        <begin position="56"/>
        <end position="78"/>
    </location>
</feature>
<dbReference type="PANTHER" id="PTHR12526:SF629">
    <property type="entry name" value="TEICHURONIC ACID BIOSYNTHESIS GLYCOSYLTRANSFERASE TUAH-RELATED"/>
    <property type="match status" value="1"/>
</dbReference>
<organism evidence="6 7">
    <name type="scientific">Tenacibaculum vairaonense</name>
    <dbReference type="NCBI Taxonomy" id="3137860"/>
    <lineage>
        <taxon>Bacteria</taxon>
        <taxon>Pseudomonadati</taxon>
        <taxon>Bacteroidota</taxon>
        <taxon>Flavobacteriia</taxon>
        <taxon>Flavobacteriales</taxon>
        <taxon>Flavobacteriaceae</taxon>
        <taxon>Tenacibaculum</taxon>
    </lineage>
</organism>
<name>A0ABM9PGY0_9FLAO</name>
<keyword evidence="4" id="KW-0812">Transmembrane</keyword>
<dbReference type="PANTHER" id="PTHR12526">
    <property type="entry name" value="GLYCOSYLTRANSFERASE"/>
    <property type="match status" value="1"/>
</dbReference>
<evidence type="ECO:0000256" key="4">
    <source>
        <dbReference type="SAM" id="Phobius"/>
    </source>
</evidence>
<dbReference type="Proteomes" id="UP001497602">
    <property type="component" value="Unassembled WGS sequence"/>
</dbReference>
<evidence type="ECO:0000256" key="3">
    <source>
        <dbReference type="SAM" id="Coils"/>
    </source>
</evidence>
<dbReference type="Pfam" id="PF00534">
    <property type="entry name" value="Glycos_transf_1"/>
    <property type="match status" value="1"/>
</dbReference>